<evidence type="ECO:0000256" key="1">
    <source>
        <dbReference type="ARBA" id="ARBA00022737"/>
    </source>
</evidence>
<dbReference type="PANTHER" id="PTHR32305:SF15">
    <property type="entry name" value="PROTEIN RHSA-RELATED"/>
    <property type="match status" value="1"/>
</dbReference>
<dbReference type="InterPro" id="IPR022385">
    <property type="entry name" value="Rhs_assc_core"/>
</dbReference>
<dbReference type="PANTHER" id="PTHR32305">
    <property type="match status" value="1"/>
</dbReference>
<feature type="domain" description="Teneurin-like YD-shell" evidence="2">
    <location>
        <begin position="5"/>
        <end position="104"/>
    </location>
</feature>
<reference evidence="3" key="1">
    <citation type="submission" date="2020-04" db="EMBL/GenBank/DDBJ databases">
        <title>Deep metagenomics examines the oral microbiome during advanced dental caries in children, revealing novel taxa and co-occurrences with host molecules.</title>
        <authorList>
            <person name="Baker J.L."/>
            <person name="Morton J.T."/>
            <person name="Dinis M."/>
            <person name="Alvarez R."/>
            <person name="Tran N.C."/>
            <person name="Knight R."/>
            <person name="Edlund A."/>
        </authorList>
    </citation>
    <scope>NUCLEOTIDE SEQUENCE</scope>
    <source>
        <strain evidence="3">JCVI_25_bin.9</strain>
    </source>
</reference>
<evidence type="ECO:0000259" key="2">
    <source>
        <dbReference type="Pfam" id="PF25023"/>
    </source>
</evidence>
<dbReference type="InterPro" id="IPR050708">
    <property type="entry name" value="T6SS_VgrG/RHS"/>
</dbReference>
<dbReference type="EMBL" id="JABZSQ010000077">
    <property type="protein sequence ID" value="MBF1414976.1"/>
    <property type="molecule type" value="Genomic_DNA"/>
</dbReference>
<sequence length="124" mass="14418">EPVENLITWVYDSDSYVPTAKIVGDRHYSIISDYIGRPVQAYDDNGNIVWQADYDIYGNLRNLHGSRQFIPFRQLGQYEDEETGLYYNRFRYYDPNTGLFISQDSIGLASGEFWGKTAIRFCCC</sequence>
<dbReference type="NCBIfam" id="TIGR03696">
    <property type="entry name" value="Rhs_assc_core"/>
    <property type="match status" value="1"/>
</dbReference>
<evidence type="ECO:0000313" key="3">
    <source>
        <dbReference type="EMBL" id="MBF1414976.1"/>
    </source>
</evidence>
<dbReference type="Pfam" id="PF25023">
    <property type="entry name" value="TEN_YD-shell"/>
    <property type="match status" value="1"/>
</dbReference>
<organism evidence="3 4">
    <name type="scientific">Prevotella histicola</name>
    <dbReference type="NCBI Taxonomy" id="470565"/>
    <lineage>
        <taxon>Bacteria</taxon>
        <taxon>Pseudomonadati</taxon>
        <taxon>Bacteroidota</taxon>
        <taxon>Bacteroidia</taxon>
        <taxon>Bacteroidales</taxon>
        <taxon>Prevotellaceae</taxon>
        <taxon>Prevotella</taxon>
    </lineage>
</organism>
<accession>A0A930N4P7</accession>
<protein>
    <submittedName>
        <fullName evidence="3">RHS domain-containing protein</fullName>
    </submittedName>
</protein>
<gene>
    <name evidence="3" type="ORF">HXN33_05270</name>
</gene>
<name>A0A930N4P7_9BACT</name>
<evidence type="ECO:0000313" key="4">
    <source>
        <dbReference type="Proteomes" id="UP000757461"/>
    </source>
</evidence>
<dbReference type="AlphaFoldDB" id="A0A930N4P7"/>
<dbReference type="InterPro" id="IPR056823">
    <property type="entry name" value="TEN-like_YD-shell"/>
</dbReference>
<dbReference type="Proteomes" id="UP000757461">
    <property type="component" value="Unassembled WGS sequence"/>
</dbReference>
<keyword evidence="1" id="KW-0677">Repeat</keyword>
<dbReference type="Gene3D" id="2.180.10.10">
    <property type="entry name" value="RHS repeat-associated core"/>
    <property type="match status" value="1"/>
</dbReference>
<feature type="non-terminal residue" evidence="3">
    <location>
        <position position="1"/>
    </location>
</feature>
<proteinExistence type="predicted"/>
<comment type="caution">
    <text evidence="3">The sequence shown here is derived from an EMBL/GenBank/DDBJ whole genome shotgun (WGS) entry which is preliminary data.</text>
</comment>